<keyword evidence="2" id="KW-0472">Membrane</keyword>
<reference evidence="3" key="1">
    <citation type="submission" date="2022-12" db="EMBL/GenBank/DDBJ databases">
        <title>Draft genome sequence of the thermophilic strain Brevibacillus thermoruber HT42, isolated from Los Humeros, Puebla, Mexico, with biotechnological potential.</title>
        <authorList>
            <person name="Lara Sanchez J."/>
            <person name="Solis Palacios R."/>
            <person name="Bustos Baena A.S."/>
            <person name="Ruz Baez A.E."/>
            <person name="Espinosa Luna G."/>
            <person name="Oliart Ros R.M."/>
        </authorList>
    </citation>
    <scope>NUCLEOTIDE SEQUENCE</scope>
    <source>
        <strain evidence="3">HT42</strain>
    </source>
</reference>
<proteinExistence type="predicted"/>
<protein>
    <submittedName>
        <fullName evidence="3">RNA polymerase subunit sigma-70</fullName>
    </submittedName>
</protein>
<dbReference type="EMBL" id="JAPYYP010000002">
    <property type="protein sequence ID" value="MDA5107353.1"/>
    <property type="molecule type" value="Genomic_DNA"/>
</dbReference>
<dbReference type="Proteomes" id="UP001151071">
    <property type="component" value="Unassembled WGS sequence"/>
</dbReference>
<evidence type="ECO:0000256" key="2">
    <source>
        <dbReference type="SAM" id="Phobius"/>
    </source>
</evidence>
<keyword evidence="2" id="KW-0812">Transmembrane</keyword>
<evidence type="ECO:0000256" key="1">
    <source>
        <dbReference type="SAM" id="Coils"/>
    </source>
</evidence>
<evidence type="ECO:0000313" key="3">
    <source>
        <dbReference type="EMBL" id="MDA5107353.1"/>
    </source>
</evidence>
<evidence type="ECO:0000313" key="4">
    <source>
        <dbReference type="Proteomes" id="UP001151071"/>
    </source>
</evidence>
<gene>
    <name evidence="3" type="ORF">O3V59_03190</name>
</gene>
<keyword evidence="1" id="KW-0175">Coiled coil</keyword>
<keyword evidence="4" id="KW-1185">Reference proteome</keyword>
<organism evidence="3 4">
    <name type="scientific">Brevibacillus thermoruber</name>
    <dbReference type="NCBI Taxonomy" id="33942"/>
    <lineage>
        <taxon>Bacteria</taxon>
        <taxon>Bacillati</taxon>
        <taxon>Bacillota</taxon>
        <taxon>Bacilli</taxon>
        <taxon>Bacillales</taxon>
        <taxon>Paenibacillaceae</taxon>
        <taxon>Brevibacillus</taxon>
    </lineage>
</organism>
<feature type="coiled-coil region" evidence="1">
    <location>
        <begin position="42"/>
        <end position="91"/>
    </location>
</feature>
<dbReference type="Gene3D" id="1.10.10.10">
    <property type="entry name" value="Winged helix-like DNA-binding domain superfamily/Winged helix DNA-binding domain"/>
    <property type="match status" value="1"/>
</dbReference>
<dbReference type="InterPro" id="IPR046118">
    <property type="entry name" value="DUF6115"/>
</dbReference>
<feature type="transmembrane region" description="Helical" evidence="2">
    <location>
        <begin position="6"/>
        <end position="22"/>
    </location>
</feature>
<name>A0A9X3TMZ5_9BACL</name>
<dbReference type="AlphaFoldDB" id="A0A9X3TMZ5"/>
<dbReference type="InterPro" id="IPR036388">
    <property type="entry name" value="WH-like_DNA-bd_sf"/>
</dbReference>
<dbReference type="InterPro" id="IPR013324">
    <property type="entry name" value="RNA_pol_sigma_r3/r4-like"/>
</dbReference>
<keyword evidence="2" id="KW-1133">Transmembrane helix</keyword>
<sequence>MDLPYYILIGAGALIMTAALLFKRERTAGSDETTPPQGPWDKADMEKSLQRFLNQIKHEQKAAEVRWMQANAALAEEVAELKQRLARVESEWAAWRAAGQAAVSGAPRASEEELADAFALRERYRRVFELRQEGLSPDEIAKRLGAGQGEIELILSLAGSGERGKADGQA</sequence>
<dbReference type="RefSeq" id="WP_271139480.1">
    <property type="nucleotide sequence ID" value="NZ_JAPYYP010000002.1"/>
</dbReference>
<dbReference type="SUPFAM" id="SSF88659">
    <property type="entry name" value="Sigma3 and sigma4 domains of RNA polymerase sigma factors"/>
    <property type="match status" value="1"/>
</dbReference>
<dbReference type="Pfam" id="PF19610">
    <property type="entry name" value="DUF6115"/>
    <property type="match status" value="1"/>
</dbReference>
<comment type="caution">
    <text evidence="3">The sequence shown here is derived from an EMBL/GenBank/DDBJ whole genome shotgun (WGS) entry which is preliminary data.</text>
</comment>
<accession>A0A9X3TMZ5</accession>